<dbReference type="InterPro" id="IPR010036">
    <property type="entry name" value="MDP_1_eu_arc"/>
</dbReference>
<dbReference type="InterPro" id="IPR023214">
    <property type="entry name" value="HAD_sf"/>
</dbReference>
<dbReference type="AlphaFoldDB" id="A0A7S0Q487"/>
<dbReference type="Gene3D" id="3.40.50.1000">
    <property type="entry name" value="HAD superfamily/HAD-like"/>
    <property type="match status" value="1"/>
</dbReference>
<dbReference type="InterPro" id="IPR036412">
    <property type="entry name" value="HAD-like_sf"/>
</dbReference>
<sequence>MTECKALVVFDLDACCWMPEMYQLWGGGAPFQQQSTTPNNKLKDVRGTPVRMLADVSTSFALLHEQMQAGEPLVVGVASRSDEPAWARECLNKFIVKPGVSMMDVVTPERCEIYKGSKRTHFAALQTKTGIPFKRMCFFDDDPGNIHDVAALGVHCFHTPYGVTAALFERGVAAARAGGDGGAAVFS</sequence>
<dbReference type="InterPro" id="IPR010033">
    <property type="entry name" value="HAD_SF_ppase_IIIC"/>
</dbReference>
<proteinExistence type="predicted"/>
<dbReference type="NCBIfam" id="TIGR01681">
    <property type="entry name" value="HAD-SF-IIIC"/>
    <property type="match status" value="1"/>
</dbReference>
<protein>
    <recommendedName>
        <fullName evidence="2">Magnesium-dependent phosphatase-1</fullName>
    </recommendedName>
</protein>
<organism evidence="1">
    <name type="scientific">Coccolithus braarudii</name>
    <dbReference type="NCBI Taxonomy" id="221442"/>
    <lineage>
        <taxon>Eukaryota</taxon>
        <taxon>Haptista</taxon>
        <taxon>Haptophyta</taxon>
        <taxon>Prymnesiophyceae</taxon>
        <taxon>Coccolithales</taxon>
        <taxon>Coccolithaceae</taxon>
        <taxon>Coccolithus</taxon>
    </lineage>
</organism>
<dbReference type="SUPFAM" id="SSF56784">
    <property type="entry name" value="HAD-like"/>
    <property type="match status" value="1"/>
</dbReference>
<reference evidence="1" key="1">
    <citation type="submission" date="2021-01" db="EMBL/GenBank/DDBJ databases">
        <authorList>
            <person name="Corre E."/>
            <person name="Pelletier E."/>
            <person name="Niang G."/>
            <person name="Scheremetjew M."/>
            <person name="Finn R."/>
            <person name="Kale V."/>
            <person name="Holt S."/>
            <person name="Cochrane G."/>
            <person name="Meng A."/>
            <person name="Brown T."/>
            <person name="Cohen L."/>
        </authorList>
    </citation>
    <scope>NUCLEOTIDE SEQUENCE</scope>
    <source>
        <strain evidence="1">PLY182g</strain>
    </source>
</reference>
<evidence type="ECO:0008006" key="2">
    <source>
        <dbReference type="Google" id="ProtNLM"/>
    </source>
</evidence>
<dbReference type="EMBL" id="HBEY01028424">
    <property type="protein sequence ID" value="CAD8610116.1"/>
    <property type="molecule type" value="Transcribed_RNA"/>
</dbReference>
<dbReference type="GO" id="GO:0003993">
    <property type="term" value="F:acid phosphatase activity"/>
    <property type="evidence" value="ECO:0007669"/>
    <property type="project" value="TreeGrafter"/>
</dbReference>
<dbReference type="SFLD" id="SFLDS00003">
    <property type="entry name" value="Haloacid_Dehalogenase"/>
    <property type="match status" value="1"/>
</dbReference>
<dbReference type="NCBIfam" id="TIGR01685">
    <property type="entry name" value="MDP-1"/>
    <property type="match status" value="1"/>
</dbReference>
<accession>A0A7S0Q487</accession>
<dbReference type="SFLD" id="SFLDG01129">
    <property type="entry name" value="C1.5:_HAD__Beta-PGM__Phosphata"/>
    <property type="match status" value="1"/>
</dbReference>
<gene>
    <name evidence="1" type="ORF">CPEL01642_LOCUS13494</name>
</gene>
<dbReference type="SFLD" id="SFLDG01131">
    <property type="entry name" value="C1.5.2:_MDP_Like"/>
    <property type="match status" value="1"/>
</dbReference>
<name>A0A7S0Q487_9EUKA</name>
<evidence type="ECO:0000313" key="1">
    <source>
        <dbReference type="EMBL" id="CAD8610116.1"/>
    </source>
</evidence>
<dbReference type="PANTHER" id="PTHR17901:SF14">
    <property type="entry name" value="MAGNESIUM-DEPENDENT PHOSPHATASE 1"/>
    <property type="match status" value="1"/>
</dbReference>
<dbReference type="PANTHER" id="PTHR17901">
    <property type="entry name" value="MAGNESIUM-DEPENDENT PHOSPHATASE 1 MDP1"/>
    <property type="match status" value="1"/>
</dbReference>
<dbReference type="Pfam" id="PF12689">
    <property type="entry name" value="Acid_PPase"/>
    <property type="match status" value="1"/>
</dbReference>